<reference evidence="7 8" key="1">
    <citation type="submission" date="2013-01" db="EMBL/GenBank/DDBJ databases">
        <authorList>
            <person name="Fiebig A."/>
            <person name="Goeker M."/>
            <person name="Klenk H.-P.P."/>
        </authorList>
    </citation>
    <scope>NUCLEOTIDE SEQUENCE [LARGE SCALE GENOMIC DNA]</scope>
    <source>
        <strain evidence="7 8">DSM 24838</strain>
    </source>
</reference>
<dbReference type="SUPFAM" id="SSF141488">
    <property type="entry name" value="YdhA-like"/>
    <property type="match status" value="1"/>
</dbReference>
<gene>
    <name evidence="7" type="ORF">Wenmar_00303</name>
</gene>
<dbReference type="RefSeq" id="WP_018304431.1">
    <property type="nucleotide sequence ID" value="NZ_KB902313.1"/>
</dbReference>
<evidence type="ECO:0000256" key="4">
    <source>
        <dbReference type="ARBA" id="ARBA00023288"/>
    </source>
</evidence>
<dbReference type="Pfam" id="PF09864">
    <property type="entry name" value="MliC"/>
    <property type="match status" value="1"/>
</dbReference>
<proteinExistence type="predicted"/>
<name>A0A0D0QIN6_9RHOB</name>
<evidence type="ECO:0000259" key="6">
    <source>
        <dbReference type="Pfam" id="PF09864"/>
    </source>
</evidence>
<dbReference type="STRING" id="1123501.Wenmar_00303"/>
<dbReference type="InterPro" id="IPR036328">
    <property type="entry name" value="MliC_sf"/>
</dbReference>
<evidence type="ECO:0000256" key="5">
    <source>
        <dbReference type="SAM" id="SignalP"/>
    </source>
</evidence>
<dbReference type="Gene3D" id="2.40.128.200">
    <property type="match status" value="1"/>
</dbReference>
<dbReference type="OrthoDB" id="5565855at2"/>
<sequence>MKTLLAALSTLVPAALAAEECAAPIGVVAEAICGDPDLQALTDRVAARFDAALDVTRGLGAGAEAAEAELRTLQSGWERGLRTCRTAPAPGACIEASALRRENELVTQYLLDVPETIATYACDGAAEITAYFFDTPLPSVRLEYGDRLDTGSLVPAGSGARYEASFGTYLWIRGEEATASMELGGQGPYLDCRLAQRIAGF</sequence>
<comment type="caution">
    <text evidence="7">The sequence shown here is derived from an EMBL/GenBank/DDBJ whole genome shotgun (WGS) entry which is preliminary data.</text>
</comment>
<dbReference type="InterPro" id="IPR018660">
    <property type="entry name" value="MliC"/>
</dbReference>
<dbReference type="EMBL" id="AONG01000003">
    <property type="protein sequence ID" value="KIQ70928.1"/>
    <property type="molecule type" value="Genomic_DNA"/>
</dbReference>
<feature type="domain" description="C-type lysozyme inhibitor" evidence="6">
    <location>
        <begin position="120"/>
        <end position="179"/>
    </location>
</feature>
<dbReference type="AlphaFoldDB" id="A0A0D0QIN6"/>
<organism evidence="7 8">
    <name type="scientific">Wenxinia marina DSM 24838</name>
    <dbReference type="NCBI Taxonomy" id="1123501"/>
    <lineage>
        <taxon>Bacteria</taxon>
        <taxon>Pseudomonadati</taxon>
        <taxon>Pseudomonadota</taxon>
        <taxon>Alphaproteobacteria</taxon>
        <taxon>Rhodobacterales</taxon>
        <taxon>Roseobacteraceae</taxon>
        <taxon>Wenxinia</taxon>
    </lineage>
</organism>
<feature type="chain" id="PRO_5002230796" evidence="5">
    <location>
        <begin position="18"/>
        <end position="201"/>
    </location>
</feature>
<accession>A0A0D0QIN6</accession>
<protein>
    <submittedName>
        <fullName evidence="7">Uncharacterized protein conserved in bacteria, putative lipoprotein</fullName>
    </submittedName>
</protein>
<evidence type="ECO:0000313" key="7">
    <source>
        <dbReference type="EMBL" id="KIQ70928.1"/>
    </source>
</evidence>
<keyword evidence="4 7" id="KW-0449">Lipoprotein</keyword>
<evidence type="ECO:0000256" key="2">
    <source>
        <dbReference type="ARBA" id="ARBA00023136"/>
    </source>
</evidence>
<dbReference type="Proteomes" id="UP000035100">
    <property type="component" value="Unassembled WGS sequence"/>
</dbReference>
<keyword evidence="2" id="KW-0472">Membrane</keyword>
<keyword evidence="8" id="KW-1185">Reference proteome</keyword>
<feature type="signal peptide" evidence="5">
    <location>
        <begin position="1"/>
        <end position="17"/>
    </location>
</feature>
<evidence type="ECO:0000256" key="3">
    <source>
        <dbReference type="ARBA" id="ARBA00023139"/>
    </source>
</evidence>
<keyword evidence="1 5" id="KW-0732">Signal</keyword>
<evidence type="ECO:0000313" key="8">
    <source>
        <dbReference type="Proteomes" id="UP000035100"/>
    </source>
</evidence>
<dbReference type="eggNOG" id="COG4461">
    <property type="taxonomic scope" value="Bacteria"/>
</dbReference>
<evidence type="ECO:0000256" key="1">
    <source>
        <dbReference type="ARBA" id="ARBA00022729"/>
    </source>
</evidence>
<keyword evidence="3" id="KW-0564">Palmitate</keyword>